<proteinExistence type="predicted"/>
<reference evidence="1" key="1">
    <citation type="submission" date="2018-02" db="EMBL/GenBank/DDBJ databases">
        <title>Rhizophora mucronata_Transcriptome.</title>
        <authorList>
            <person name="Meera S.P."/>
            <person name="Sreeshan A."/>
            <person name="Augustine A."/>
        </authorList>
    </citation>
    <scope>NUCLEOTIDE SEQUENCE</scope>
    <source>
        <tissue evidence="1">Leaf</tissue>
    </source>
</reference>
<name>A0A2P2PM05_RHIMU</name>
<organism evidence="1">
    <name type="scientific">Rhizophora mucronata</name>
    <name type="common">Asiatic mangrove</name>
    <dbReference type="NCBI Taxonomy" id="61149"/>
    <lineage>
        <taxon>Eukaryota</taxon>
        <taxon>Viridiplantae</taxon>
        <taxon>Streptophyta</taxon>
        <taxon>Embryophyta</taxon>
        <taxon>Tracheophyta</taxon>
        <taxon>Spermatophyta</taxon>
        <taxon>Magnoliopsida</taxon>
        <taxon>eudicotyledons</taxon>
        <taxon>Gunneridae</taxon>
        <taxon>Pentapetalae</taxon>
        <taxon>rosids</taxon>
        <taxon>fabids</taxon>
        <taxon>Malpighiales</taxon>
        <taxon>Rhizophoraceae</taxon>
        <taxon>Rhizophora</taxon>
    </lineage>
</organism>
<sequence>MLASLNFYLHKHFSLTRTKVLKIKPKCFLVKLRWCFSNNLLKR</sequence>
<accession>A0A2P2PM05</accession>
<dbReference type="AlphaFoldDB" id="A0A2P2PM05"/>
<protein>
    <submittedName>
        <fullName evidence="1">Uncharacterized protein</fullName>
    </submittedName>
</protein>
<dbReference type="EMBL" id="GGEC01075316">
    <property type="protein sequence ID" value="MBX55800.1"/>
    <property type="molecule type" value="Transcribed_RNA"/>
</dbReference>
<evidence type="ECO:0000313" key="1">
    <source>
        <dbReference type="EMBL" id="MBX55800.1"/>
    </source>
</evidence>